<keyword evidence="1" id="KW-0597">Phosphoprotein</keyword>
<proteinExistence type="predicted"/>
<sequence>MRLGEKSDLRVLIAMANGQAAIGARAVFKEQGAISYQVAENNRDAMEKMKAEQFNLLLIEDTFPDIGGIDFCRFIRMMNAPISVAPIIYALKDPDRESVHQARDAGVNKMVVMPFTTASLVKNLEDILSHPKPFIRVTGYYGPDRRVGGGSYSGPERRKKQQGVFPVANQKKVFKGL</sequence>
<reference evidence="5" key="1">
    <citation type="journal article" date="2019" name="Int. J. Syst. Evol. Microbiol.">
        <title>The Global Catalogue of Microorganisms (GCM) 10K type strain sequencing project: providing services to taxonomists for standard genome sequencing and annotation.</title>
        <authorList>
            <consortium name="The Broad Institute Genomics Platform"/>
            <consortium name="The Broad Institute Genome Sequencing Center for Infectious Disease"/>
            <person name="Wu L."/>
            <person name="Ma J."/>
        </authorList>
    </citation>
    <scope>NUCLEOTIDE SEQUENCE [LARGE SCALE GENOMIC DNA]</scope>
    <source>
        <strain evidence="5">CGMCC 1.15304</strain>
    </source>
</reference>
<dbReference type="PANTHER" id="PTHR44591:SF3">
    <property type="entry name" value="RESPONSE REGULATORY DOMAIN-CONTAINING PROTEIN"/>
    <property type="match status" value="1"/>
</dbReference>
<evidence type="ECO:0000313" key="5">
    <source>
        <dbReference type="Proteomes" id="UP001595776"/>
    </source>
</evidence>
<dbReference type="Proteomes" id="UP001595776">
    <property type="component" value="Unassembled WGS sequence"/>
</dbReference>
<evidence type="ECO:0000256" key="1">
    <source>
        <dbReference type="ARBA" id="ARBA00022553"/>
    </source>
</evidence>
<protein>
    <submittedName>
        <fullName evidence="4">Response regulator</fullName>
    </submittedName>
</protein>
<dbReference type="RefSeq" id="WP_068143639.1">
    <property type="nucleotide sequence ID" value="NZ_JBHSCR010000014.1"/>
</dbReference>
<dbReference type="InterPro" id="IPR001789">
    <property type="entry name" value="Sig_transdc_resp-reg_receiver"/>
</dbReference>
<dbReference type="PROSITE" id="PS50110">
    <property type="entry name" value="RESPONSE_REGULATORY"/>
    <property type="match status" value="1"/>
</dbReference>
<accession>A0ABV8UDX2</accession>
<dbReference type="InterPro" id="IPR050595">
    <property type="entry name" value="Bact_response_regulator"/>
</dbReference>
<keyword evidence="5" id="KW-1185">Reference proteome</keyword>
<name>A0ABV8UDX2_9PROT</name>
<dbReference type="PANTHER" id="PTHR44591">
    <property type="entry name" value="STRESS RESPONSE REGULATOR PROTEIN 1"/>
    <property type="match status" value="1"/>
</dbReference>
<dbReference type="InterPro" id="IPR011006">
    <property type="entry name" value="CheY-like_superfamily"/>
</dbReference>
<dbReference type="Gene3D" id="3.40.50.2300">
    <property type="match status" value="1"/>
</dbReference>
<evidence type="ECO:0000256" key="2">
    <source>
        <dbReference type="PROSITE-ProRule" id="PRU00169"/>
    </source>
</evidence>
<gene>
    <name evidence="4" type="ORF">ACFO5Q_13930</name>
</gene>
<comment type="caution">
    <text evidence="2">Lacks conserved residue(s) required for the propagation of feature annotation.</text>
</comment>
<dbReference type="Pfam" id="PF00072">
    <property type="entry name" value="Response_reg"/>
    <property type="match status" value="1"/>
</dbReference>
<evidence type="ECO:0000313" key="4">
    <source>
        <dbReference type="EMBL" id="MFC4348948.1"/>
    </source>
</evidence>
<organism evidence="4 5">
    <name type="scientific">Kordiimonas lipolytica</name>
    <dbReference type="NCBI Taxonomy" id="1662421"/>
    <lineage>
        <taxon>Bacteria</taxon>
        <taxon>Pseudomonadati</taxon>
        <taxon>Pseudomonadota</taxon>
        <taxon>Alphaproteobacteria</taxon>
        <taxon>Kordiimonadales</taxon>
        <taxon>Kordiimonadaceae</taxon>
        <taxon>Kordiimonas</taxon>
    </lineage>
</organism>
<dbReference type="EMBL" id="JBHSCR010000014">
    <property type="protein sequence ID" value="MFC4348948.1"/>
    <property type="molecule type" value="Genomic_DNA"/>
</dbReference>
<dbReference type="SUPFAM" id="SSF52172">
    <property type="entry name" value="CheY-like"/>
    <property type="match status" value="1"/>
</dbReference>
<comment type="caution">
    <text evidence="4">The sequence shown here is derived from an EMBL/GenBank/DDBJ whole genome shotgun (WGS) entry which is preliminary data.</text>
</comment>
<feature type="domain" description="Response regulatory" evidence="3">
    <location>
        <begin position="10"/>
        <end position="128"/>
    </location>
</feature>
<evidence type="ECO:0000259" key="3">
    <source>
        <dbReference type="PROSITE" id="PS50110"/>
    </source>
</evidence>